<sequence length="286" mass="33991">MMIDANKKMAVVYMKENPVQHKGKTGREINFEDSKLFTEPEIEKIFQAAGNIEVFFEDIFRNESFNEAAQELFEACDNLRSPDEMRSLRIKRYVRSYILEADIFLKHWERYMRHREVGDGNVFKQITSEIYDTNEAYAMLCILRNYLVHSNDVVHGVHIGFDGLKIWTDRDIVLRDIEWSKAKKELLQRQEKKIDLLKVIKDSNDALNIIHDSMLSKIVTDELKEQCEFLVNMGKRTVMINSDVWFVFRFTGDEENKENIALGLGVDYYQLYWNRYRAVWEKMNKK</sequence>
<dbReference type="RefSeq" id="WP_055301380.1">
    <property type="nucleotide sequence ID" value="NZ_CYYR01000003.1"/>
</dbReference>
<dbReference type="AlphaFoldDB" id="A0A173XQ49"/>
<reference evidence="1 2" key="1">
    <citation type="submission" date="2015-09" db="EMBL/GenBank/DDBJ databases">
        <authorList>
            <consortium name="Pathogen Informatics"/>
        </authorList>
    </citation>
    <scope>NUCLEOTIDE SEQUENCE [LARGE SCALE GENOMIC DNA]</scope>
    <source>
        <strain evidence="1 2">2789STDY5608835</strain>
    </source>
</reference>
<dbReference type="Proteomes" id="UP000095395">
    <property type="component" value="Unassembled WGS sequence"/>
</dbReference>
<dbReference type="EMBL" id="CYYR01000003">
    <property type="protein sequence ID" value="CUN53380.1"/>
    <property type="molecule type" value="Genomic_DNA"/>
</dbReference>
<name>A0A173XQ49_9FIRM</name>
<protein>
    <submittedName>
        <fullName evidence="1">Uncharacterized protein</fullName>
    </submittedName>
</protein>
<evidence type="ECO:0000313" key="2">
    <source>
        <dbReference type="Proteomes" id="UP000095395"/>
    </source>
</evidence>
<gene>
    <name evidence="1" type="ORF">ERS852392_00661</name>
</gene>
<evidence type="ECO:0000313" key="1">
    <source>
        <dbReference type="EMBL" id="CUN53380.1"/>
    </source>
</evidence>
<proteinExistence type="predicted"/>
<accession>A0A173XQ49</accession>
<organism evidence="1 2">
    <name type="scientific">Roseburia inulinivorans</name>
    <dbReference type="NCBI Taxonomy" id="360807"/>
    <lineage>
        <taxon>Bacteria</taxon>
        <taxon>Bacillati</taxon>
        <taxon>Bacillota</taxon>
        <taxon>Clostridia</taxon>
        <taxon>Lachnospirales</taxon>
        <taxon>Lachnospiraceae</taxon>
        <taxon>Roseburia</taxon>
    </lineage>
</organism>